<evidence type="ECO:0000256" key="1">
    <source>
        <dbReference type="SAM" id="Phobius"/>
    </source>
</evidence>
<name>A0A1I2PVD6_9LACO</name>
<feature type="transmembrane region" description="Helical" evidence="1">
    <location>
        <begin position="9"/>
        <end position="27"/>
    </location>
</feature>
<dbReference type="Pfam" id="PF17881">
    <property type="entry name" value="TseB"/>
    <property type="match status" value="1"/>
</dbReference>
<keyword evidence="1" id="KW-0472">Membrane</keyword>
<dbReference type="EMBL" id="FOPI01000004">
    <property type="protein sequence ID" value="SFG17576.1"/>
    <property type="molecule type" value="Genomic_DNA"/>
</dbReference>
<dbReference type="AlphaFoldDB" id="A0A1I2PVD6"/>
<dbReference type="Proteomes" id="UP000182635">
    <property type="component" value="Unassembled WGS sequence"/>
</dbReference>
<reference evidence="5" key="1">
    <citation type="submission" date="2016-10" db="EMBL/GenBank/DDBJ databases">
        <authorList>
            <person name="Varghese N."/>
            <person name="Submissions S."/>
        </authorList>
    </citation>
    <scope>NUCLEOTIDE SEQUENCE [LARGE SCALE GENOMIC DNA]</scope>
    <source>
        <strain evidence="5">DSM 20403</strain>
    </source>
</reference>
<organism evidence="4 5">
    <name type="scientific">Ligilactobacillus ruminis DSM 20403 = NBRC 102161</name>
    <dbReference type="NCBI Taxonomy" id="1423798"/>
    <lineage>
        <taxon>Bacteria</taxon>
        <taxon>Bacillati</taxon>
        <taxon>Bacillota</taxon>
        <taxon>Bacilli</taxon>
        <taxon>Lactobacillales</taxon>
        <taxon>Lactobacillaceae</taxon>
        <taxon>Ligilactobacillus</taxon>
    </lineage>
</organism>
<feature type="domain" description="Cell wall elongation regulator TseB-like" evidence="3">
    <location>
        <begin position="39"/>
        <end position="82"/>
    </location>
</feature>
<keyword evidence="1" id="KW-0812">Transmembrane</keyword>
<evidence type="ECO:0000259" key="3">
    <source>
        <dbReference type="Pfam" id="PF17881"/>
    </source>
</evidence>
<protein>
    <submittedName>
        <fullName evidence="4">Uncharacterized protein YpmB</fullName>
    </submittedName>
</protein>
<feature type="domain" description="PepSY" evidence="2">
    <location>
        <begin position="98"/>
        <end position="156"/>
    </location>
</feature>
<proteinExistence type="predicted"/>
<dbReference type="SUPFAM" id="SSF54403">
    <property type="entry name" value="Cystatin/monellin"/>
    <property type="match status" value="2"/>
</dbReference>
<evidence type="ECO:0000259" key="2">
    <source>
        <dbReference type="Pfam" id="PF03413"/>
    </source>
</evidence>
<gene>
    <name evidence="4" type="ORF">SAMN02910432_00205</name>
</gene>
<dbReference type="RefSeq" id="WP_014073398.1">
    <property type="nucleotide sequence ID" value="NZ_AYYL01000004.1"/>
</dbReference>
<dbReference type="InterPro" id="IPR041401">
    <property type="entry name" value="TseB-like_dom"/>
</dbReference>
<sequence>MQKKQHGKLYLFMGVLLAIVAVLGIFFKSVQPENEAHKEAVRLAKKYAHLKKEDAFYRYSRDKTFYTVFGTNADNQKIYAVVSKNGKKINIYGQEDGISAETAKKAVRKRQDVKKITNVGMGMRGKTPVWEVTYLNAYGNLCYDIIAFKNGDVIKTIQNI</sequence>
<dbReference type="OrthoDB" id="2242521at2"/>
<dbReference type="Pfam" id="PF03413">
    <property type="entry name" value="PepSY"/>
    <property type="match status" value="1"/>
</dbReference>
<dbReference type="InterPro" id="IPR046350">
    <property type="entry name" value="Cystatin_sf"/>
</dbReference>
<evidence type="ECO:0000313" key="5">
    <source>
        <dbReference type="Proteomes" id="UP000182635"/>
    </source>
</evidence>
<evidence type="ECO:0000313" key="4">
    <source>
        <dbReference type="EMBL" id="SFG17576.1"/>
    </source>
</evidence>
<dbReference type="Gene3D" id="3.10.450.40">
    <property type="match status" value="2"/>
</dbReference>
<dbReference type="GeneID" id="29802683"/>
<dbReference type="InterPro" id="IPR025711">
    <property type="entry name" value="PepSY"/>
</dbReference>
<accession>A0A1I2PVD6</accession>
<keyword evidence="1" id="KW-1133">Transmembrane helix</keyword>